<evidence type="ECO:0000313" key="3">
    <source>
        <dbReference type="Proteomes" id="UP001501302"/>
    </source>
</evidence>
<proteinExistence type="predicted"/>
<protein>
    <recommendedName>
        <fullName evidence="1">Glycosyltransferase 2-like domain-containing protein</fullName>
    </recommendedName>
</protein>
<dbReference type="CDD" id="cd00761">
    <property type="entry name" value="Glyco_tranf_GTA_type"/>
    <property type="match status" value="1"/>
</dbReference>
<dbReference type="Proteomes" id="UP001501302">
    <property type="component" value="Unassembled WGS sequence"/>
</dbReference>
<dbReference type="EMBL" id="BAABJJ010000018">
    <property type="protein sequence ID" value="GAA4943028.1"/>
    <property type="molecule type" value="Genomic_DNA"/>
</dbReference>
<evidence type="ECO:0000259" key="1">
    <source>
        <dbReference type="Pfam" id="PF00535"/>
    </source>
</evidence>
<organism evidence="2 3">
    <name type="scientific">Algibacter agarivorans</name>
    <dbReference type="NCBI Taxonomy" id="1109741"/>
    <lineage>
        <taxon>Bacteria</taxon>
        <taxon>Pseudomonadati</taxon>
        <taxon>Bacteroidota</taxon>
        <taxon>Flavobacteriia</taxon>
        <taxon>Flavobacteriales</taxon>
        <taxon>Flavobacteriaceae</taxon>
        <taxon>Algibacter</taxon>
    </lineage>
</organism>
<comment type="caution">
    <text evidence="2">The sequence shown here is derived from an EMBL/GenBank/DDBJ whole genome shotgun (WGS) entry which is preliminary data.</text>
</comment>
<feature type="domain" description="Glycosyltransferase 2-like" evidence="1">
    <location>
        <begin position="6"/>
        <end position="141"/>
    </location>
</feature>
<evidence type="ECO:0000313" key="2">
    <source>
        <dbReference type="EMBL" id="GAA4943028.1"/>
    </source>
</evidence>
<dbReference type="InterPro" id="IPR029044">
    <property type="entry name" value="Nucleotide-diphossugar_trans"/>
</dbReference>
<dbReference type="InterPro" id="IPR001173">
    <property type="entry name" value="Glyco_trans_2-like"/>
</dbReference>
<keyword evidence="3" id="KW-1185">Reference proteome</keyword>
<name>A0ABP9GH85_9FLAO</name>
<dbReference type="SUPFAM" id="SSF53448">
    <property type="entry name" value="Nucleotide-diphospho-sugar transferases"/>
    <property type="match status" value="1"/>
</dbReference>
<dbReference type="Pfam" id="PF00535">
    <property type="entry name" value="Glycos_transf_2"/>
    <property type="match status" value="1"/>
</dbReference>
<dbReference type="RefSeq" id="WP_345191194.1">
    <property type="nucleotide sequence ID" value="NZ_BAABJJ010000018.1"/>
</dbReference>
<dbReference type="PANTHER" id="PTHR22916:SF3">
    <property type="entry name" value="UDP-GLCNAC:BETAGAL BETA-1,3-N-ACETYLGLUCOSAMINYLTRANSFERASE-LIKE PROTEIN 1"/>
    <property type="match status" value="1"/>
</dbReference>
<accession>A0ABP9GH85</accession>
<reference evidence="3" key="1">
    <citation type="journal article" date="2019" name="Int. J. Syst. Evol. Microbiol.">
        <title>The Global Catalogue of Microorganisms (GCM) 10K type strain sequencing project: providing services to taxonomists for standard genome sequencing and annotation.</title>
        <authorList>
            <consortium name="The Broad Institute Genomics Platform"/>
            <consortium name="The Broad Institute Genome Sequencing Center for Infectious Disease"/>
            <person name="Wu L."/>
            <person name="Ma J."/>
        </authorList>
    </citation>
    <scope>NUCLEOTIDE SEQUENCE [LARGE SCALE GENOMIC DNA]</scope>
    <source>
        <strain evidence="3">JCM 18285</strain>
    </source>
</reference>
<sequence>MKSLVSIIIPTYNRAHVIGETLDSILVQTYANWECIVVDDGSTDNTMEFMKLYCEKDTRFKYYHRPKDRPKGANACRNYGFELSNGDYINFFDSDDLMVFNKIELKLKVLYETKVDYVISKTIDFNHPNSNEVFSSTSTNYNFKTYPLNHYNYVCQSLNWLTPDALISSKFVRQIRFNEKLFRGQEYNFYTKLTLLSEKGYFLNKFLTKRRLHDVSIKNQFTQYEVDRYTVELRVITLLEIYDKTSNEVKRWFIANIIKNITRVNIILKPKEELLLITDLYNFFGVKSLMYYMFSRLLKYIFGRNESVRLRLKSSLK</sequence>
<dbReference type="Gene3D" id="3.90.550.10">
    <property type="entry name" value="Spore Coat Polysaccharide Biosynthesis Protein SpsA, Chain A"/>
    <property type="match status" value="1"/>
</dbReference>
<dbReference type="PANTHER" id="PTHR22916">
    <property type="entry name" value="GLYCOSYLTRANSFERASE"/>
    <property type="match status" value="1"/>
</dbReference>
<gene>
    <name evidence="2" type="ORF">GCM10023314_15130</name>
</gene>